<dbReference type="Proteomes" id="UP000006911">
    <property type="component" value="Unassembled WGS sequence"/>
</dbReference>
<dbReference type="InParanoid" id="D5GG45"/>
<dbReference type="AlphaFoldDB" id="D5GG45"/>
<feature type="compositionally biased region" description="Pro residues" evidence="1">
    <location>
        <begin position="326"/>
        <end position="335"/>
    </location>
</feature>
<dbReference type="KEGG" id="tml:GSTUM_00007174001"/>
<organism evidence="3 4">
    <name type="scientific">Tuber melanosporum (strain Mel28)</name>
    <name type="common">Perigord black truffle</name>
    <dbReference type="NCBI Taxonomy" id="656061"/>
    <lineage>
        <taxon>Eukaryota</taxon>
        <taxon>Fungi</taxon>
        <taxon>Dikarya</taxon>
        <taxon>Ascomycota</taxon>
        <taxon>Pezizomycotina</taxon>
        <taxon>Pezizomycetes</taxon>
        <taxon>Pezizales</taxon>
        <taxon>Tuberaceae</taxon>
        <taxon>Tuber</taxon>
    </lineage>
</organism>
<feature type="region of interest" description="Disordered" evidence="1">
    <location>
        <begin position="1"/>
        <end position="361"/>
    </location>
</feature>
<feature type="compositionally biased region" description="Pro residues" evidence="1">
    <location>
        <begin position="229"/>
        <end position="245"/>
    </location>
</feature>
<feature type="compositionally biased region" description="Pro residues" evidence="1">
    <location>
        <begin position="268"/>
        <end position="302"/>
    </location>
</feature>
<evidence type="ECO:0000256" key="1">
    <source>
        <dbReference type="SAM" id="MobiDB-lite"/>
    </source>
</evidence>
<feature type="domain" description="WH2" evidence="2">
    <location>
        <begin position="38"/>
        <end position="64"/>
    </location>
</feature>
<feature type="compositionally biased region" description="Gly residues" evidence="1">
    <location>
        <begin position="70"/>
        <end position="79"/>
    </location>
</feature>
<dbReference type="HOGENOM" id="CLU_049614_0_0_1"/>
<accession>D5GG45</accession>
<feature type="compositionally biased region" description="Polar residues" evidence="1">
    <location>
        <begin position="258"/>
        <end position="267"/>
    </location>
</feature>
<dbReference type="STRING" id="656061.D5GG45"/>
<reference evidence="3 4" key="1">
    <citation type="journal article" date="2010" name="Nature">
        <title>Perigord black truffle genome uncovers evolutionary origins and mechanisms of symbiosis.</title>
        <authorList>
            <person name="Martin F."/>
            <person name="Kohler A."/>
            <person name="Murat C."/>
            <person name="Balestrini R."/>
            <person name="Coutinho P.M."/>
            <person name="Jaillon O."/>
            <person name="Montanini B."/>
            <person name="Morin E."/>
            <person name="Noel B."/>
            <person name="Percudani R."/>
            <person name="Porcel B."/>
            <person name="Rubini A."/>
            <person name="Amicucci A."/>
            <person name="Amselem J."/>
            <person name="Anthouard V."/>
            <person name="Arcioni S."/>
            <person name="Artiguenave F."/>
            <person name="Aury J.M."/>
            <person name="Ballario P."/>
            <person name="Bolchi A."/>
            <person name="Brenna A."/>
            <person name="Brun A."/>
            <person name="Buee M."/>
            <person name="Cantarel B."/>
            <person name="Chevalier G."/>
            <person name="Couloux A."/>
            <person name="Da Silva C."/>
            <person name="Denoeud F."/>
            <person name="Duplessis S."/>
            <person name="Ghignone S."/>
            <person name="Hilselberger B."/>
            <person name="Iotti M."/>
            <person name="Marcais B."/>
            <person name="Mello A."/>
            <person name="Miranda M."/>
            <person name="Pacioni G."/>
            <person name="Quesneville H."/>
            <person name="Riccioni C."/>
            <person name="Ruotolo R."/>
            <person name="Splivallo R."/>
            <person name="Stocchi V."/>
            <person name="Tisserant E."/>
            <person name="Viscomi A.R."/>
            <person name="Zambonelli A."/>
            <person name="Zampieri E."/>
            <person name="Henrissat B."/>
            <person name="Lebrun M.H."/>
            <person name="Paolocci F."/>
            <person name="Bonfante P."/>
            <person name="Ottonello S."/>
            <person name="Wincker P."/>
        </authorList>
    </citation>
    <scope>NUCLEOTIDE SEQUENCE [LARGE SCALE GENOMIC DNA]</scope>
    <source>
        <strain evidence="3 4">Mel28</strain>
    </source>
</reference>
<dbReference type="GeneID" id="9184550"/>
<feature type="compositionally biased region" description="Pro residues" evidence="1">
    <location>
        <begin position="1"/>
        <end position="27"/>
    </location>
</feature>
<dbReference type="GO" id="GO:0003779">
    <property type="term" value="F:actin binding"/>
    <property type="evidence" value="ECO:0007669"/>
    <property type="project" value="InterPro"/>
</dbReference>
<dbReference type="InterPro" id="IPR003124">
    <property type="entry name" value="WH2_dom"/>
</dbReference>
<evidence type="ECO:0000313" key="3">
    <source>
        <dbReference type="EMBL" id="CAZ83488.1"/>
    </source>
</evidence>
<dbReference type="RefSeq" id="XP_002839297.1">
    <property type="nucleotide sequence ID" value="XM_002839251.1"/>
</dbReference>
<gene>
    <name evidence="3" type="ORF">GSTUM_00007174001</name>
</gene>
<feature type="compositionally biased region" description="Low complexity" evidence="1">
    <location>
        <begin position="336"/>
        <end position="347"/>
    </location>
</feature>
<proteinExistence type="predicted"/>
<protein>
    <submittedName>
        <fullName evidence="3">(Perigord truffle) hypothetical protein</fullName>
    </submittedName>
</protein>
<dbReference type="EMBL" id="FN430242">
    <property type="protein sequence ID" value="CAZ83488.1"/>
    <property type="molecule type" value="Genomic_DNA"/>
</dbReference>
<feature type="region of interest" description="Disordered" evidence="1">
    <location>
        <begin position="377"/>
        <end position="406"/>
    </location>
</feature>
<dbReference type="OMA" id="QWQHNAT"/>
<sequence length="406" mass="40844">MPAPPPPPPLPNFGGGPPPPPPPPPPGGGGLIGRPAKGGDRGALNSDITKGIKLRKAVTNDRSAPAVAGAVGGGGGGGRVASLGAPPVPGAPPIPRARAGSDGERARSNSDAGGGSGGGGGGLVTAAPQLGGLFAGGMPRLKSRSGGVDTGASRDSSYISDSESTPPRSAPIPPRMPPMPPRVGLRPTPAAPTGSAPIIPSQASLRRPPPAPIKRPVSSIPIRGAPGSPSSPPSRATPPPPPPSSLVPSRPLPLRKTPSPTSHTQTDSPPPSAPPPPPIPGSAPRVLPPGPPRSNPPPPPLLPVNGSPNPALAAARKVSATLGAHPPAPPPPPPSAARQSQPLPQQRDFMDSSKFTLTKKKMEINDSRWKFKREEDLPEPRPFTGVRKVYRSGRGSSVPLDFESLE</sequence>
<dbReference type="eggNOG" id="ENOG502RXF7">
    <property type="taxonomic scope" value="Eukaryota"/>
</dbReference>
<dbReference type="Pfam" id="PF02205">
    <property type="entry name" value="WH2"/>
    <property type="match status" value="1"/>
</dbReference>
<feature type="compositionally biased region" description="Low complexity" evidence="1">
    <location>
        <begin position="218"/>
        <end position="228"/>
    </location>
</feature>
<evidence type="ECO:0000259" key="2">
    <source>
        <dbReference type="Pfam" id="PF02205"/>
    </source>
</evidence>
<feature type="compositionally biased region" description="Basic and acidic residues" evidence="1">
    <location>
        <begin position="99"/>
        <end position="108"/>
    </location>
</feature>
<feature type="compositionally biased region" description="Pro residues" evidence="1">
    <location>
        <begin position="86"/>
        <end position="95"/>
    </location>
</feature>
<keyword evidence="4" id="KW-1185">Reference proteome</keyword>
<evidence type="ECO:0000313" key="4">
    <source>
        <dbReference type="Proteomes" id="UP000006911"/>
    </source>
</evidence>
<name>D5GG45_TUBMM</name>
<feature type="compositionally biased region" description="Pro residues" evidence="1">
    <location>
        <begin position="168"/>
        <end position="181"/>
    </location>
</feature>
<feature type="compositionally biased region" description="Low complexity" evidence="1">
    <location>
        <begin position="153"/>
        <end position="167"/>
    </location>
</feature>
<feature type="compositionally biased region" description="Gly residues" evidence="1">
    <location>
        <begin position="112"/>
        <end position="123"/>
    </location>
</feature>